<keyword evidence="3" id="KW-1185">Reference proteome</keyword>
<dbReference type="Pfam" id="PF10536">
    <property type="entry name" value="PMD"/>
    <property type="match status" value="1"/>
</dbReference>
<dbReference type="InterPro" id="IPR044824">
    <property type="entry name" value="MAIN-like"/>
</dbReference>
<protein>
    <recommendedName>
        <fullName evidence="1">Aminotransferase-like plant mobile domain-containing protein</fullName>
    </recommendedName>
</protein>
<evidence type="ECO:0000259" key="1">
    <source>
        <dbReference type="Pfam" id="PF10536"/>
    </source>
</evidence>
<dbReference type="EMBL" id="HG739212">
    <property type="protein sequence ID" value="CDP16492.1"/>
    <property type="molecule type" value="Genomic_DNA"/>
</dbReference>
<dbReference type="Proteomes" id="UP000295252">
    <property type="component" value="Chromosome II"/>
</dbReference>
<evidence type="ECO:0000313" key="3">
    <source>
        <dbReference type="Proteomes" id="UP000295252"/>
    </source>
</evidence>
<organism evidence="2 3">
    <name type="scientific">Coffea canephora</name>
    <name type="common">Robusta coffee</name>
    <dbReference type="NCBI Taxonomy" id="49390"/>
    <lineage>
        <taxon>Eukaryota</taxon>
        <taxon>Viridiplantae</taxon>
        <taxon>Streptophyta</taxon>
        <taxon>Embryophyta</taxon>
        <taxon>Tracheophyta</taxon>
        <taxon>Spermatophyta</taxon>
        <taxon>Magnoliopsida</taxon>
        <taxon>eudicotyledons</taxon>
        <taxon>Gunneridae</taxon>
        <taxon>Pentapetalae</taxon>
        <taxon>asterids</taxon>
        <taxon>lamiids</taxon>
        <taxon>Gentianales</taxon>
        <taxon>Rubiaceae</taxon>
        <taxon>Ixoroideae</taxon>
        <taxon>Gardenieae complex</taxon>
        <taxon>Bertiereae - Coffeeae clade</taxon>
        <taxon>Coffeeae</taxon>
        <taxon>Coffea</taxon>
    </lineage>
</organism>
<dbReference type="PANTHER" id="PTHR46033">
    <property type="entry name" value="PROTEIN MAIN-LIKE 2"/>
    <property type="match status" value="1"/>
</dbReference>
<dbReference type="STRING" id="49390.A0A068V7F6"/>
<proteinExistence type="predicted"/>
<accession>A0A068V7F6</accession>
<sequence length="157" mass="18475">MKGIQTNQEDVEIVIRRVTIGEIVQIIGLDLIEFLEIGNSCQCTPVWRRGNQLYVRRCDRGFWEHTPIPDRVRRYIALVEFERVLESGYQMIDHSLITSLVERWRPETHTFHLPVGEATVTLQDVENWPFAALSKRHSDGHYFLMMVTRKIHFIEAI</sequence>
<gene>
    <name evidence="2" type="ORF">GSCOC_T00018460001</name>
</gene>
<dbReference type="Gramene" id="CDP16492">
    <property type="protein sequence ID" value="CDP16492"/>
    <property type="gene ID" value="GSCOC_T00018460001"/>
</dbReference>
<dbReference type="GO" id="GO:0010073">
    <property type="term" value="P:meristem maintenance"/>
    <property type="evidence" value="ECO:0007669"/>
    <property type="project" value="InterPro"/>
</dbReference>
<dbReference type="OrthoDB" id="1937804at2759"/>
<feature type="domain" description="Aminotransferase-like plant mobile" evidence="1">
    <location>
        <begin position="87"/>
        <end position="126"/>
    </location>
</feature>
<reference evidence="3" key="1">
    <citation type="journal article" date="2014" name="Science">
        <title>The coffee genome provides insight into the convergent evolution of caffeine biosynthesis.</title>
        <authorList>
            <person name="Denoeud F."/>
            <person name="Carretero-Paulet L."/>
            <person name="Dereeper A."/>
            <person name="Droc G."/>
            <person name="Guyot R."/>
            <person name="Pietrella M."/>
            <person name="Zheng C."/>
            <person name="Alberti A."/>
            <person name="Anthony F."/>
            <person name="Aprea G."/>
            <person name="Aury J.M."/>
            <person name="Bento P."/>
            <person name="Bernard M."/>
            <person name="Bocs S."/>
            <person name="Campa C."/>
            <person name="Cenci A."/>
            <person name="Combes M.C."/>
            <person name="Crouzillat D."/>
            <person name="Da Silva C."/>
            <person name="Daddiego L."/>
            <person name="De Bellis F."/>
            <person name="Dussert S."/>
            <person name="Garsmeur O."/>
            <person name="Gayraud T."/>
            <person name="Guignon V."/>
            <person name="Jahn K."/>
            <person name="Jamilloux V."/>
            <person name="Joet T."/>
            <person name="Labadie K."/>
            <person name="Lan T."/>
            <person name="Leclercq J."/>
            <person name="Lepelley M."/>
            <person name="Leroy T."/>
            <person name="Li L.T."/>
            <person name="Librado P."/>
            <person name="Lopez L."/>
            <person name="Munoz A."/>
            <person name="Noel B."/>
            <person name="Pallavicini A."/>
            <person name="Perrotta G."/>
            <person name="Poncet V."/>
            <person name="Pot D."/>
            <person name="Priyono X."/>
            <person name="Rigoreau M."/>
            <person name="Rouard M."/>
            <person name="Rozas J."/>
            <person name="Tranchant-Dubreuil C."/>
            <person name="VanBuren R."/>
            <person name="Zhang Q."/>
            <person name="Andrade A.C."/>
            <person name="Argout X."/>
            <person name="Bertrand B."/>
            <person name="de Kochko A."/>
            <person name="Graziosi G."/>
            <person name="Henry R.J."/>
            <person name="Jayarama X."/>
            <person name="Ming R."/>
            <person name="Nagai C."/>
            <person name="Rounsley S."/>
            <person name="Sankoff D."/>
            <person name="Giuliano G."/>
            <person name="Albert V.A."/>
            <person name="Wincker P."/>
            <person name="Lashermes P."/>
        </authorList>
    </citation>
    <scope>NUCLEOTIDE SEQUENCE [LARGE SCALE GENOMIC DNA]</scope>
    <source>
        <strain evidence="3">cv. DH200-94</strain>
    </source>
</reference>
<dbReference type="AlphaFoldDB" id="A0A068V7F6"/>
<dbReference type="PANTHER" id="PTHR46033:SF8">
    <property type="entry name" value="PROTEIN MAINTENANCE OF MERISTEMS-LIKE"/>
    <property type="match status" value="1"/>
</dbReference>
<dbReference type="InParanoid" id="A0A068V7F6"/>
<evidence type="ECO:0000313" key="2">
    <source>
        <dbReference type="EMBL" id="CDP16492.1"/>
    </source>
</evidence>
<name>A0A068V7F6_COFCA</name>
<dbReference type="PhylomeDB" id="A0A068V7F6"/>
<dbReference type="InterPro" id="IPR019557">
    <property type="entry name" value="AminoTfrase-like_pln_mobile"/>
</dbReference>